<dbReference type="eggNOG" id="COG1463">
    <property type="taxonomic scope" value="Bacteria"/>
</dbReference>
<feature type="domain" description="Mammalian cell entry C-terminal" evidence="4">
    <location>
        <begin position="130"/>
        <end position="299"/>
    </location>
</feature>
<dbReference type="Pfam" id="PF11887">
    <property type="entry name" value="Mce4_CUP1"/>
    <property type="match status" value="1"/>
</dbReference>
<dbReference type="Pfam" id="PF02470">
    <property type="entry name" value="MlaD"/>
    <property type="match status" value="1"/>
</dbReference>
<dbReference type="RefSeq" id="WP_010838215.1">
    <property type="nucleotide sequence ID" value="NZ_APMY01000066.1"/>
</dbReference>
<dbReference type="GO" id="GO:0005576">
    <property type="term" value="C:extracellular region"/>
    <property type="evidence" value="ECO:0007669"/>
    <property type="project" value="TreeGrafter"/>
</dbReference>
<dbReference type="InterPro" id="IPR003399">
    <property type="entry name" value="Mce/MlaD"/>
</dbReference>
<evidence type="ECO:0000259" key="3">
    <source>
        <dbReference type="Pfam" id="PF02470"/>
    </source>
</evidence>
<evidence type="ECO:0000313" key="5">
    <source>
        <dbReference type="EMBL" id="EOM76493.1"/>
    </source>
</evidence>
<protein>
    <submittedName>
        <fullName evidence="5">Putative Mce family lipoprotein Mce4E</fullName>
    </submittedName>
</protein>
<dbReference type="PROSITE" id="PS51257">
    <property type="entry name" value="PROKAR_LIPOPROTEIN"/>
    <property type="match status" value="1"/>
</dbReference>
<accession>R7WMH0</accession>
<dbReference type="NCBIfam" id="TIGR00996">
    <property type="entry name" value="Mtu_fam_mce"/>
    <property type="match status" value="1"/>
</dbReference>
<evidence type="ECO:0000256" key="2">
    <source>
        <dbReference type="SAM" id="SignalP"/>
    </source>
</evidence>
<dbReference type="PATRIC" id="fig|1273125.3.peg.2078"/>
<name>R7WMH0_9NOCA</name>
<gene>
    <name evidence="5" type="ORF">Rrhod_2158</name>
</gene>
<keyword evidence="5" id="KW-0449">Lipoprotein</keyword>
<dbReference type="InterPro" id="IPR024516">
    <property type="entry name" value="Mce_C"/>
</dbReference>
<evidence type="ECO:0000256" key="1">
    <source>
        <dbReference type="SAM" id="MobiDB-lite"/>
    </source>
</evidence>
<dbReference type="InterPro" id="IPR005693">
    <property type="entry name" value="Mce"/>
</dbReference>
<evidence type="ECO:0000313" key="6">
    <source>
        <dbReference type="Proteomes" id="UP000013525"/>
    </source>
</evidence>
<dbReference type="EMBL" id="APMY01000066">
    <property type="protein sequence ID" value="EOM76493.1"/>
    <property type="molecule type" value="Genomic_DNA"/>
</dbReference>
<dbReference type="PANTHER" id="PTHR33371">
    <property type="entry name" value="INTERMEMBRANE PHOSPHOLIPID TRANSPORT SYSTEM BINDING PROTEIN MLAD-RELATED"/>
    <property type="match status" value="1"/>
</dbReference>
<feature type="compositionally biased region" description="Low complexity" evidence="1">
    <location>
        <begin position="393"/>
        <end position="412"/>
    </location>
</feature>
<dbReference type="InterPro" id="IPR052336">
    <property type="entry name" value="MlaD_Phospholipid_Transporter"/>
</dbReference>
<sequence>MNAHRAPRRIVAVIAAAVATATLASCSSEGIYGIPLPGGPDIGDDPMHITIEFRDVLDLVPQTAVKVDGVPIGRVDGIAVGEDGWTATVDVLLAESVDLPANAVATVDQTNLLGEKFIQISAPPQDPASARLADGATIPLSATREATQIEEVLGALSLLLNGGGVAQLQPVVHELSTALDGREQGVKNLLDQTNQLVDGLNQQRDDITRALDGLDVLSARTREQNDKIAAILDELPVATGVLEEQRPQFTQLLTQLDRLGAVGTDVLTRSRDDLINDLLALRPILQSLAAAGDDLPNALPFLPTVPFPDGVEQVALGGSVNLWLTVDTQIGETLSGLGVGRGDPVYVPPRWGEPKPVIDPNNPYVDGNGPRAGWPTVSLLPILPEFPELPEIPGLPGLPGAPAAGEPGAAPAPSNPFDDFLQQFGIGGGR</sequence>
<evidence type="ECO:0000259" key="4">
    <source>
        <dbReference type="Pfam" id="PF11887"/>
    </source>
</evidence>
<feature type="domain" description="Mce/MlaD" evidence="3">
    <location>
        <begin position="48"/>
        <end position="122"/>
    </location>
</feature>
<feature type="chain" id="PRO_5039705716" evidence="2">
    <location>
        <begin position="25"/>
        <end position="430"/>
    </location>
</feature>
<feature type="signal peptide" evidence="2">
    <location>
        <begin position="1"/>
        <end position="24"/>
    </location>
</feature>
<reference evidence="5 6" key="1">
    <citation type="journal article" date="2013" name="Genome Announc.">
        <title>Draft Genome Sequence of Rhodococcus rhodnii Strain LMG5362, a Symbiont of Rhodnius prolixus (Hemiptera, Reduviidae, Triatominae), the Principle Vector of Trypanosoma cruzi.</title>
        <authorList>
            <person name="Pachebat J.A."/>
            <person name="van Keulen G."/>
            <person name="Whitten M.M."/>
            <person name="Girdwood S."/>
            <person name="Del Sol R."/>
            <person name="Dyson P.J."/>
            <person name="Facey P.D."/>
        </authorList>
    </citation>
    <scope>NUCLEOTIDE SEQUENCE [LARGE SCALE GENOMIC DNA]</scope>
    <source>
        <strain evidence="5 6">LMG 5362</strain>
    </source>
</reference>
<keyword evidence="6" id="KW-1185">Reference proteome</keyword>
<proteinExistence type="predicted"/>
<dbReference type="PANTHER" id="PTHR33371:SF15">
    <property type="entry name" value="LIPOPROTEIN LPRN"/>
    <property type="match status" value="1"/>
</dbReference>
<organism evidence="5 6">
    <name type="scientific">Rhodococcus rhodnii LMG 5362</name>
    <dbReference type="NCBI Taxonomy" id="1273125"/>
    <lineage>
        <taxon>Bacteria</taxon>
        <taxon>Bacillati</taxon>
        <taxon>Actinomycetota</taxon>
        <taxon>Actinomycetes</taxon>
        <taxon>Mycobacteriales</taxon>
        <taxon>Nocardiaceae</taxon>
        <taxon>Rhodococcus</taxon>
    </lineage>
</organism>
<feature type="region of interest" description="Disordered" evidence="1">
    <location>
        <begin position="393"/>
        <end position="430"/>
    </location>
</feature>
<comment type="caution">
    <text evidence="5">The sequence shown here is derived from an EMBL/GenBank/DDBJ whole genome shotgun (WGS) entry which is preliminary data.</text>
</comment>
<dbReference type="Proteomes" id="UP000013525">
    <property type="component" value="Unassembled WGS sequence"/>
</dbReference>
<dbReference type="AlphaFoldDB" id="R7WMH0"/>
<keyword evidence="2" id="KW-0732">Signal</keyword>